<gene>
    <name evidence="5" type="ORF">I540_2943</name>
</gene>
<dbReference type="SUPFAM" id="SSF52151">
    <property type="entry name" value="FabD/lysophospholipase-like"/>
    <property type="match status" value="1"/>
</dbReference>
<dbReference type="Proteomes" id="UP000023351">
    <property type="component" value="Unassembled WGS sequence"/>
</dbReference>
<evidence type="ECO:0000256" key="1">
    <source>
        <dbReference type="ARBA" id="ARBA00022450"/>
    </source>
</evidence>
<dbReference type="GO" id="GO:0071770">
    <property type="term" value="P:DIM/DIP cell wall layer assembly"/>
    <property type="evidence" value="ECO:0007669"/>
    <property type="project" value="TreeGrafter"/>
</dbReference>
<dbReference type="PATRIC" id="fig|1299321.3.peg.2856"/>
<evidence type="ECO:0000313" key="5">
    <source>
        <dbReference type="EMBL" id="EUA70252.1"/>
    </source>
</evidence>
<keyword evidence="3" id="KW-0511">Multifunctional enzyme</keyword>
<dbReference type="EMBL" id="JAOJ01000002">
    <property type="protein sequence ID" value="EUA70252.1"/>
    <property type="molecule type" value="Genomic_DNA"/>
</dbReference>
<proteinExistence type="predicted"/>
<comment type="caution">
    <text evidence="5">The sequence shown here is derived from an EMBL/GenBank/DDBJ whole genome shotgun (WGS) entry which is preliminary data.</text>
</comment>
<keyword evidence="5" id="KW-0808">Transferase</keyword>
<organism evidence="5 6">
    <name type="scientific">Mycobacteroides abscessus subsp. bolletii 1513</name>
    <dbReference type="NCBI Taxonomy" id="1299321"/>
    <lineage>
        <taxon>Bacteria</taxon>
        <taxon>Bacillati</taxon>
        <taxon>Actinomycetota</taxon>
        <taxon>Actinomycetes</taxon>
        <taxon>Mycobacteriales</taxon>
        <taxon>Mycobacteriaceae</taxon>
        <taxon>Mycobacteroides</taxon>
        <taxon>Mycobacteroides abscessus</taxon>
    </lineage>
</organism>
<dbReference type="InterPro" id="IPR050091">
    <property type="entry name" value="PKS_NRPS_Biosynth_Enz"/>
</dbReference>
<dbReference type="InterPro" id="IPR014043">
    <property type="entry name" value="Acyl_transferase_dom"/>
</dbReference>
<dbReference type="InterPro" id="IPR016035">
    <property type="entry name" value="Acyl_Trfase/lysoPLipase"/>
</dbReference>
<dbReference type="GO" id="GO:0005886">
    <property type="term" value="C:plasma membrane"/>
    <property type="evidence" value="ECO:0007669"/>
    <property type="project" value="TreeGrafter"/>
</dbReference>
<feature type="domain" description="Malonyl-CoA:ACP transacylase (MAT)" evidence="4">
    <location>
        <begin position="13"/>
        <end position="82"/>
    </location>
</feature>
<evidence type="ECO:0000256" key="2">
    <source>
        <dbReference type="ARBA" id="ARBA00022553"/>
    </source>
</evidence>
<dbReference type="GO" id="GO:0006633">
    <property type="term" value="P:fatty acid biosynthetic process"/>
    <property type="evidence" value="ECO:0007669"/>
    <property type="project" value="TreeGrafter"/>
</dbReference>
<keyword evidence="1" id="KW-0596">Phosphopantetheine</keyword>
<evidence type="ECO:0000256" key="3">
    <source>
        <dbReference type="ARBA" id="ARBA00023268"/>
    </source>
</evidence>
<name>X8DNS2_9MYCO</name>
<reference evidence="5 6" key="1">
    <citation type="submission" date="2013-12" db="EMBL/GenBank/DDBJ databases">
        <authorList>
            <person name="Zelazny A."/>
            <person name="Olivier K."/>
            <person name="Holland S."/>
            <person name="Lenaerts A."/>
            <person name="Ordway D."/>
            <person name="DeGroote M.A."/>
            <person name="Parker T."/>
            <person name="Sizemore C."/>
            <person name="Tallon L.J."/>
            <person name="Sadzewicz L.K."/>
            <person name="Sengamalay N."/>
            <person name="Fraser C.M."/>
            <person name="Hine E."/>
            <person name="Shefchek K.A."/>
            <person name="Das S.P."/>
            <person name="Tettelin H."/>
        </authorList>
    </citation>
    <scope>NUCLEOTIDE SEQUENCE [LARGE SCALE GENOMIC DNA]</scope>
    <source>
        <strain evidence="5 6">1513</strain>
    </source>
</reference>
<dbReference type="GO" id="GO:0004312">
    <property type="term" value="F:fatty acid synthase activity"/>
    <property type="evidence" value="ECO:0007669"/>
    <property type="project" value="TreeGrafter"/>
</dbReference>
<dbReference type="GO" id="GO:0005737">
    <property type="term" value="C:cytoplasm"/>
    <property type="evidence" value="ECO:0007669"/>
    <property type="project" value="TreeGrafter"/>
</dbReference>
<dbReference type="PANTHER" id="PTHR43775:SF37">
    <property type="entry name" value="SI:DKEY-61P9.11"/>
    <property type="match status" value="1"/>
</dbReference>
<evidence type="ECO:0000259" key="4">
    <source>
        <dbReference type="Pfam" id="PF00698"/>
    </source>
</evidence>
<dbReference type="Pfam" id="PF00698">
    <property type="entry name" value="Acyl_transf_1"/>
    <property type="match status" value="1"/>
</dbReference>
<evidence type="ECO:0000313" key="6">
    <source>
        <dbReference type="Proteomes" id="UP000023351"/>
    </source>
</evidence>
<sequence>MLDVMYPAELTAEAEMELASTDRCQPALLITQLALAEHLAGAGITPDVVLGHSVGEFAAAVAAGVLSDEHAVRFAARRGKRLSRQIFRPEG</sequence>
<accession>X8DNS2</accession>
<dbReference type="AlphaFoldDB" id="X8DNS2"/>
<dbReference type="InterPro" id="IPR001227">
    <property type="entry name" value="Ac_transferase_dom_sf"/>
</dbReference>
<dbReference type="PANTHER" id="PTHR43775">
    <property type="entry name" value="FATTY ACID SYNTHASE"/>
    <property type="match status" value="1"/>
</dbReference>
<dbReference type="Gene3D" id="3.40.366.10">
    <property type="entry name" value="Malonyl-Coenzyme A Acyl Carrier Protein, domain 2"/>
    <property type="match status" value="1"/>
</dbReference>
<protein>
    <submittedName>
        <fullName evidence="5">Acyl transferase domain protein</fullName>
    </submittedName>
</protein>
<keyword evidence="2" id="KW-0597">Phosphoprotein</keyword>